<keyword evidence="1" id="KW-0408">Iron</keyword>
<evidence type="ECO:0000313" key="5">
    <source>
        <dbReference type="Proteomes" id="UP000323521"/>
    </source>
</evidence>
<dbReference type="GO" id="GO:0016829">
    <property type="term" value="F:lyase activity"/>
    <property type="evidence" value="ECO:0007669"/>
    <property type="project" value="UniProtKB-KW"/>
</dbReference>
<evidence type="ECO:0000256" key="2">
    <source>
        <dbReference type="ARBA" id="ARBA00023239"/>
    </source>
</evidence>
<name>A0A3G1L008_FORW1</name>
<dbReference type="OrthoDB" id="1550274at2"/>
<dbReference type="InterPro" id="IPR007506">
    <property type="entry name" value="PMDh-L-like_dom"/>
</dbReference>
<dbReference type="Proteomes" id="UP000323521">
    <property type="component" value="Chromosome"/>
</dbReference>
<dbReference type="PANTHER" id="PTHR36577">
    <property type="entry name" value="DUF521 DOMAIN PROTEIN (AFU_ORTHOLOGUE AFUA_6G00490)"/>
    <property type="match status" value="1"/>
</dbReference>
<evidence type="ECO:0000313" key="4">
    <source>
        <dbReference type="EMBL" id="ATW27815.1"/>
    </source>
</evidence>
<protein>
    <recommendedName>
        <fullName evidence="3">Phosphomevalonate dehydratase large subunit-like domain-containing protein</fullName>
    </recommendedName>
</protein>
<dbReference type="Pfam" id="PF04412">
    <property type="entry name" value="AcnX"/>
    <property type="match status" value="1"/>
</dbReference>
<dbReference type="AlphaFoldDB" id="A0A3G1L008"/>
<dbReference type="EMBL" id="CP017634">
    <property type="protein sequence ID" value="ATW27815.1"/>
    <property type="molecule type" value="Genomic_DNA"/>
</dbReference>
<gene>
    <name evidence="4" type="ORF">DCMF_26390</name>
</gene>
<dbReference type="PANTHER" id="PTHR36577:SF3">
    <property type="entry name" value="DUF521 DOMAIN PROTEIN (AFU_ORTHOLOGUE AFUA_6G00490)"/>
    <property type="match status" value="1"/>
</dbReference>
<evidence type="ECO:0000259" key="3">
    <source>
        <dbReference type="Pfam" id="PF04412"/>
    </source>
</evidence>
<dbReference type="RefSeq" id="WP_148137198.1">
    <property type="nucleotide sequence ID" value="NZ_CP017634.1"/>
</dbReference>
<accession>A0A3G1L008</accession>
<reference evidence="4 5" key="1">
    <citation type="submission" date="2016-10" db="EMBL/GenBank/DDBJ databases">
        <title>Complete Genome Sequence of Peptococcaceae strain DCMF.</title>
        <authorList>
            <person name="Edwards R.J."/>
            <person name="Holland S.I."/>
            <person name="Deshpande N.P."/>
            <person name="Wong Y.K."/>
            <person name="Ertan H."/>
            <person name="Manefield M."/>
            <person name="Russell T.L."/>
            <person name="Lee M.J."/>
        </authorList>
    </citation>
    <scope>NUCLEOTIDE SEQUENCE [LARGE SCALE GENOMIC DNA]</scope>
    <source>
        <strain evidence="4 5">DCMF</strain>
    </source>
</reference>
<evidence type="ECO:0000256" key="1">
    <source>
        <dbReference type="ARBA" id="ARBA00023004"/>
    </source>
</evidence>
<proteinExistence type="predicted"/>
<keyword evidence="5" id="KW-1185">Reference proteome</keyword>
<organism evidence="4 5">
    <name type="scientific">Formimonas warabiya</name>
    <dbReference type="NCBI Taxonomy" id="1761012"/>
    <lineage>
        <taxon>Bacteria</taxon>
        <taxon>Bacillati</taxon>
        <taxon>Bacillota</taxon>
        <taxon>Clostridia</taxon>
        <taxon>Eubacteriales</taxon>
        <taxon>Peptococcaceae</taxon>
        <taxon>Candidatus Formimonas</taxon>
    </lineage>
</organism>
<dbReference type="KEGG" id="fwa:DCMF_26390"/>
<keyword evidence="2" id="KW-0456">Lyase</keyword>
<sequence length="435" mass="48039">MELNLTSYEQDMLEGKHGRIKQIAMEKICRYANVLGATELCTVTMATLYCGAHNYLEVLGSDDVVETFSVMSMGAEKDLRLDQFSSVCQCQSCVEPFDNLRCRELQISTALKEKNERYMQYFLDAGVMRVTTCAPYLTGWVPVRGQHFVTSESSNVLLCNSLFGACGNPDGIEAGFWAAACGRIPKWGKHDPANRLGTCLVKINIPIESSFDWDLLGYTIGKTVPSGSVPVLEGEFILPNMLKFKQLAASLAVVSDVDMCHIVGLTPEAATCEMAFGGKEPQAVYQINEDDMDRCRRMLCNDTPGKVKYISLGCPHYSLAEIKEVVDYLGQRKFAKGIVFQIWTAYSIRELANRCGYTKIIQEAGGDIYAGHCPFGVFENEKSKKKILDGAEGVAFDAAKMASGLPANYDAGIKTYYGSKYQCIDAAVNGYWEVK</sequence>
<feature type="domain" description="Phosphomevalonate dehydratase large subunit-like" evidence="3">
    <location>
        <begin position="3"/>
        <end position="424"/>
    </location>
</feature>